<dbReference type="SUPFAM" id="SSF53383">
    <property type="entry name" value="PLP-dependent transferases"/>
    <property type="match status" value="1"/>
</dbReference>
<evidence type="ECO:0000313" key="1">
    <source>
        <dbReference type="EMBL" id="VVU94518.1"/>
    </source>
</evidence>
<dbReference type="InterPro" id="IPR015424">
    <property type="entry name" value="PyrdxlP-dep_Trfase"/>
</dbReference>
<proteinExistence type="predicted"/>
<protein>
    <submittedName>
        <fullName evidence="1">Uncharacterized protein</fullName>
    </submittedName>
</protein>
<dbReference type="Gene3D" id="3.40.640.10">
    <property type="entry name" value="Type I PLP-dependent aspartate aminotransferase-like (Major domain)"/>
    <property type="match status" value="1"/>
</dbReference>
<dbReference type="InterPro" id="IPR015421">
    <property type="entry name" value="PyrdxlP-dep_Trfase_major"/>
</dbReference>
<gene>
    <name evidence="1" type="ORF">CPAV1605_243</name>
</gene>
<sequence>MILMVKFIKDVSNPYDFYGKLRLIKDISHFNENEIDLLDNFLKTIYPVNYNNFKNDNIYYYVGNGLRQSLISFLLTQLKLKKDKNQKKEIVVYIKKPNYFEIYNICDLIPNIILTDDKTSPEIDIEYICPVSNPSGSVNDPESNAKIIFYDFVYNNEIYIDKEQIIPKDIIQEREVIITTSIGKLTGDVNLRISISFSNSKEIIRNLWKHYKSTIGILAIADWEKFKEKSDHLIKNKDSIIKKNKAIIENNRNKLKNIPWYKYNIEIIKPSDKQGSRLWIRKTDNSDITKFFMTKNILLSHGLIFNASKEYTRISLYSKDFVDTVVRELS</sequence>
<dbReference type="EMBL" id="CABVLZ010000001">
    <property type="protein sequence ID" value="VVU94518.1"/>
    <property type="molecule type" value="Genomic_DNA"/>
</dbReference>
<reference evidence="1" key="1">
    <citation type="submission" date="2019-09" db="EMBL/GenBank/DDBJ databases">
        <authorList>
            <person name="Needham M D."/>
        </authorList>
    </citation>
    <scope>NUCLEOTIDE SEQUENCE</scope>
</reference>
<accession>A0A5E8CGH4</accession>
<dbReference type="AlphaFoldDB" id="A0A5E8CGH4"/>
<organism evidence="1">
    <name type="scientific">seawater metagenome</name>
    <dbReference type="NCBI Taxonomy" id="1561972"/>
    <lineage>
        <taxon>unclassified sequences</taxon>
        <taxon>metagenomes</taxon>
        <taxon>ecological metagenomes</taxon>
    </lineage>
</organism>
<name>A0A5E8CGH4_9ZZZZ</name>